<gene>
    <name evidence="3" type="ORF">QX51_05275</name>
</gene>
<dbReference type="SUPFAM" id="SSF48600">
    <property type="entry name" value="Chorismate mutase II"/>
    <property type="match status" value="1"/>
</dbReference>
<dbReference type="InterPro" id="IPR011279">
    <property type="entry name" value="Chorismate_mutase_GmP"/>
</dbReference>
<reference evidence="3 4" key="1">
    <citation type="submission" date="2014-12" db="EMBL/GenBank/DDBJ databases">
        <title>Draft genome sequence of Terrisporobacter sp. 08-306576, isolated from the blood culture of a bacteremia patient.</title>
        <authorList>
            <person name="Lund L.C."/>
            <person name="Sydenham T.V."/>
            <person name="Hogh S.V."/>
            <person name="Skov M.N."/>
            <person name="Kemp M."/>
            <person name="Justesen U.S."/>
        </authorList>
    </citation>
    <scope>NUCLEOTIDE SEQUENCE [LARGE SCALE GENOMIC DNA]</scope>
    <source>
        <strain evidence="3 4">08-306576</strain>
    </source>
</reference>
<evidence type="ECO:0000256" key="1">
    <source>
        <dbReference type="ARBA" id="ARBA00023235"/>
    </source>
</evidence>
<dbReference type="InterPro" id="IPR051331">
    <property type="entry name" value="Chorismate_mutase-related"/>
</dbReference>
<feature type="domain" description="Chorismate mutase" evidence="2">
    <location>
        <begin position="1"/>
        <end position="88"/>
    </location>
</feature>
<dbReference type="InterPro" id="IPR036979">
    <property type="entry name" value="CM_dom_sf"/>
</dbReference>
<dbReference type="InterPro" id="IPR002701">
    <property type="entry name" value="CM_II_prokaryot"/>
</dbReference>
<dbReference type="Pfam" id="PF01817">
    <property type="entry name" value="CM_2"/>
    <property type="match status" value="1"/>
</dbReference>
<proteinExistence type="predicted"/>
<keyword evidence="4" id="KW-1185">Reference proteome</keyword>
<dbReference type="GO" id="GO:0004106">
    <property type="term" value="F:chorismate mutase activity"/>
    <property type="evidence" value="ECO:0007669"/>
    <property type="project" value="InterPro"/>
</dbReference>
<dbReference type="PANTHER" id="PTHR38041:SF1">
    <property type="entry name" value="CHORISMATE MUTASE"/>
    <property type="match status" value="1"/>
</dbReference>
<dbReference type="PANTHER" id="PTHR38041">
    <property type="entry name" value="CHORISMATE MUTASE"/>
    <property type="match status" value="1"/>
</dbReference>
<accession>A0A0B3VYZ1</accession>
<sequence>MDELTKYRNEIDEIDKQITELFERRMDISKKIARCKKEQEIWILNAKREEEVIQKNLSYLKNKDYRFVLEGFFRNLMNLSKLIQNEENHR</sequence>
<dbReference type="STRING" id="1577792.QX51_05275"/>
<keyword evidence="1" id="KW-0413">Isomerase</keyword>
<dbReference type="EMBL" id="JWHR01000058">
    <property type="protein sequence ID" value="KHS57989.1"/>
    <property type="molecule type" value="Genomic_DNA"/>
</dbReference>
<evidence type="ECO:0000313" key="4">
    <source>
        <dbReference type="Proteomes" id="UP000031189"/>
    </source>
</evidence>
<dbReference type="RefSeq" id="WP_039678861.1">
    <property type="nucleotide sequence ID" value="NZ_JAWGXO010000008.1"/>
</dbReference>
<dbReference type="GO" id="GO:0009697">
    <property type="term" value="P:salicylic acid biosynthetic process"/>
    <property type="evidence" value="ECO:0007669"/>
    <property type="project" value="TreeGrafter"/>
</dbReference>
<dbReference type="GO" id="GO:0046417">
    <property type="term" value="P:chorismate metabolic process"/>
    <property type="evidence" value="ECO:0007669"/>
    <property type="project" value="InterPro"/>
</dbReference>
<name>A0A0B3VYZ1_9FIRM</name>
<dbReference type="NCBIfam" id="TIGR01805">
    <property type="entry name" value="CM_mono_grmpos"/>
    <property type="match status" value="1"/>
</dbReference>
<dbReference type="AlphaFoldDB" id="A0A0B3VYZ1"/>
<dbReference type="InterPro" id="IPR036263">
    <property type="entry name" value="Chorismate_II_sf"/>
</dbReference>
<dbReference type="Proteomes" id="UP000031189">
    <property type="component" value="Unassembled WGS sequence"/>
</dbReference>
<evidence type="ECO:0000259" key="2">
    <source>
        <dbReference type="PROSITE" id="PS51168"/>
    </source>
</evidence>
<dbReference type="OrthoDB" id="9802281at2"/>
<dbReference type="PROSITE" id="PS51168">
    <property type="entry name" value="CHORISMATE_MUT_2"/>
    <property type="match status" value="1"/>
</dbReference>
<comment type="caution">
    <text evidence="3">The sequence shown here is derived from an EMBL/GenBank/DDBJ whole genome shotgun (WGS) entry which is preliminary data.</text>
</comment>
<evidence type="ECO:0000313" key="3">
    <source>
        <dbReference type="EMBL" id="KHS57989.1"/>
    </source>
</evidence>
<dbReference type="SMART" id="SM00830">
    <property type="entry name" value="CM_2"/>
    <property type="match status" value="1"/>
</dbReference>
<dbReference type="Gene3D" id="1.20.59.10">
    <property type="entry name" value="Chorismate mutase"/>
    <property type="match status" value="1"/>
</dbReference>
<protein>
    <recommendedName>
        <fullName evidence="2">Chorismate mutase domain-containing protein</fullName>
    </recommendedName>
</protein>
<organism evidence="3 4">
    <name type="scientific">Terrisporobacter othiniensis</name>
    <dbReference type="NCBI Taxonomy" id="1577792"/>
    <lineage>
        <taxon>Bacteria</taxon>
        <taxon>Bacillati</taxon>
        <taxon>Bacillota</taxon>
        <taxon>Clostridia</taxon>
        <taxon>Peptostreptococcales</taxon>
        <taxon>Peptostreptococcaceae</taxon>
        <taxon>Terrisporobacter</taxon>
    </lineage>
</organism>